<dbReference type="PIRSF" id="PIRSF001430">
    <property type="entry name" value="tRNA_psdUrid_synth"/>
    <property type="match status" value="1"/>
</dbReference>
<dbReference type="Proteomes" id="UP000321408">
    <property type="component" value="Chromosome"/>
</dbReference>
<dbReference type="InterPro" id="IPR020097">
    <property type="entry name" value="PsdUridine_synth_TruA_a/b_dom"/>
</dbReference>
<evidence type="ECO:0000256" key="3">
    <source>
        <dbReference type="ARBA" id="ARBA00023235"/>
    </source>
</evidence>
<evidence type="ECO:0000256" key="6">
    <source>
        <dbReference type="PIRSR" id="PIRSR001430-2"/>
    </source>
</evidence>
<dbReference type="InterPro" id="IPR020094">
    <property type="entry name" value="TruA/RsuA/RluB/E/F_N"/>
</dbReference>
<comment type="similarity">
    <text evidence="1 4 7">Belongs to the tRNA pseudouridine synthase TruA family.</text>
</comment>
<organism evidence="9 10">
    <name type="scientific">Promethearchaeum syntrophicum</name>
    <dbReference type="NCBI Taxonomy" id="2594042"/>
    <lineage>
        <taxon>Archaea</taxon>
        <taxon>Promethearchaeati</taxon>
        <taxon>Promethearchaeota</taxon>
        <taxon>Promethearchaeia</taxon>
        <taxon>Promethearchaeales</taxon>
        <taxon>Promethearchaeaceae</taxon>
        <taxon>Promethearchaeum</taxon>
    </lineage>
</organism>
<dbReference type="EC" id="5.4.99.12" evidence="4"/>
<dbReference type="GeneID" id="41328045"/>
<dbReference type="PANTHER" id="PTHR11142:SF0">
    <property type="entry name" value="TRNA PSEUDOURIDINE SYNTHASE-LIKE 1"/>
    <property type="match status" value="1"/>
</dbReference>
<dbReference type="NCBIfam" id="TIGR00071">
    <property type="entry name" value="hisT_truA"/>
    <property type="match status" value="1"/>
</dbReference>
<dbReference type="PANTHER" id="PTHR11142">
    <property type="entry name" value="PSEUDOURIDYLATE SYNTHASE"/>
    <property type="match status" value="1"/>
</dbReference>
<dbReference type="Gene3D" id="3.30.70.660">
    <property type="entry name" value="Pseudouridine synthase I, catalytic domain, C-terminal subdomain"/>
    <property type="match status" value="1"/>
</dbReference>
<name>A0A5B9D5G4_9ARCH</name>
<sequence length="284" mass="33221">MNELKRYLIKIWYIGRNFVGSQRQPEKRTVEGELLKALKKAEYLTETQVSSFKAAARTDAGVHAKEAAFCFNSMEKIYIQRIESFLPDDIGIIGYQEVNLEFHPRWEVEMKEYKCIYVLKEGENPSLSLMKEALKFYEGNHDFKLFSKTDASKKNKLTNLTMNKASVANYDEDKQTLVFNFQSKSFLWQQIRRTIAFILKIGNGKANLEDLKAKLDPQSFNNPSIKRDKPIEPGGLILWKIDFPGTLNFNFEKKSSKKQNEFIKEFERNLHQQRSTMRLFLTED</sequence>
<dbReference type="OrthoDB" id="25720at2157"/>
<reference evidence="9 10" key="2">
    <citation type="journal article" date="2024" name="Int. J. Syst. Evol. Microbiol.">
        <title>Promethearchaeum syntrophicum gen. nov., sp. nov., an anaerobic, obligately syntrophic archaeon, the first isolate of the lineage 'Asgard' archaea, and proposal of the new archaeal phylum Promethearchaeota phyl. nov. and kingdom Promethearchaeati regn. nov.</title>
        <authorList>
            <person name="Imachi H."/>
            <person name="Nobu M.K."/>
            <person name="Kato S."/>
            <person name="Takaki Y."/>
            <person name="Miyazaki M."/>
            <person name="Miyata M."/>
            <person name="Ogawara M."/>
            <person name="Saito Y."/>
            <person name="Sakai S."/>
            <person name="Tahara Y.O."/>
            <person name="Takano Y."/>
            <person name="Tasumi E."/>
            <person name="Uematsu K."/>
            <person name="Yoshimura T."/>
            <person name="Itoh T."/>
            <person name="Ohkuma M."/>
            <person name="Takai K."/>
        </authorList>
    </citation>
    <scope>NUCLEOTIDE SEQUENCE [LARGE SCALE GENOMIC DNA]</scope>
    <source>
        <strain evidence="9 10">MK-D1</strain>
    </source>
</reference>
<keyword evidence="2 4" id="KW-0819">tRNA processing</keyword>
<dbReference type="GO" id="GO:0160147">
    <property type="term" value="F:tRNA pseudouridine(38-40) synthase activity"/>
    <property type="evidence" value="ECO:0007669"/>
    <property type="project" value="UniProtKB-EC"/>
</dbReference>
<comment type="function">
    <text evidence="4">Formation of pseudouridine at positions 38, 39 and 40 in the anticodon stem and loop of transfer RNAs.</text>
</comment>
<dbReference type="GO" id="GO:0031119">
    <property type="term" value="P:tRNA pseudouridine synthesis"/>
    <property type="evidence" value="ECO:0007669"/>
    <property type="project" value="UniProtKB-UniRule"/>
</dbReference>
<evidence type="ECO:0000256" key="2">
    <source>
        <dbReference type="ARBA" id="ARBA00022694"/>
    </source>
</evidence>
<dbReference type="InterPro" id="IPR020095">
    <property type="entry name" value="PsdUridine_synth_TruA_C"/>
</dbReference>
<dbReference type="Gene3D" id="3.30.70.580">
    <property type="entry name" value="Pseudouridine synthase I, catalytic domain, N-terminal subdomain"/>
    <property type="match status" value="1"/>
</dbReference>
<dbReference type="InterPro" id="IPR001406">
    <property type="entry name" value="PsdUridine_synth_TruA"/>
</dbReference>
<feature type="binding site" evidence="4 6">
    <location>
        <position position="113"/>
    </location>
    <ligand>
        <name>substrate</name>
    </ligand>
</feature>
<dbReference type="RefSeq" id="WP_147661190.1">
    <property type="nucleotide sequence ID" value="NZ_CP042905.2"/>
</dbReference>
<keyword evidence="10" id="KW-1185">Reference proteome</keyword>
<proteinExistence type="inferred from homology"/>
<keyword evidence="3 4" id="KW-0413">Isomerase</keyword>
<dbReference type="HAMAP" id="MF_00171">
    <property type="entry name" value="TruA"/>
    <property type="match status" value="1"/>
</dbReference>
<dbReference type="InterPro" id="IPR020103">
    <property type="entry name" value="PsdUridine_synth_cat_dom_sf"/>
</dbReference>
<evidence type="ECO:0000313" key="9">
    <source>
        <dbReference type="EMBL" id="QEE14226.1"/>
    </source>
</evidence>
<evidence type="ECO:0000256" key="5">
    <source>
        <dbReference type="PIRSR" id="PIRSR001430-1"/>
    </source>
</evidence>
<evidence type="ECO:0000259" key="8">
    <source>
        <dbReference type="Pfam" id="PF01416"/>
    </source>
</evidence>
<dbReference type="SUPFAM" id="SSF55120">
    <property type="entry name" value="Pseudouridine synthase"/>
    <property type="match status" value="1"/>
</dbReference>
<gene>
    <name evidence="4 9" type="primary">truA</name>
    <name evidence="9" type="ORF">DSAG12_00037</name>
</gene>
<evidence type="ECO:0000256" key="4">
    <source>
        <dbReference type="HAMAP-Rule" id="MF_00171"/>
    </source>
</evidence>
<evidence type="ECO:0000256" key="7">
    <source>
        <dbReference type="RuleBase" id="RU003792"/>
    </source>
</evidence>
<dbReference type="KEGG" id="psyt:DSAG12_00037"/>
<dbReference type="Pfam" id="PF01416">
    <property type="entry name" value="PseudoU_synth_1"/>
    <property type="match status" value="1"/>
</dbReference>
<dbReference type="AlphaFoldDB" id="A0A5B9D5G4"/>
<reference evidence="9 10" key="1">
    <citation type="journal article" date="2020" name="Nature">
        <title>Isolation of an archaeon at the prokaryote-eukaryote interface.</title>
        <authorList>
            <person name="Imachi H."/>
            <person name="Nobu M.K."/>
            <person name="Nakahara N."/>
            <person name="Morono Y."/>
            <person name="Ogawara M."/>
            <person name="Takaki Y."/>
            <person name="Takano Y."/>
            <person name="Uematsu K."/>
            <person name="Ikuta T."/>
            <person name="Ito M."/>
            <person name="Matsui Y."/>
            <person name="Miyazaki M."/>
            <person name="Murata K."/>
            <person name="Saito Y."/>
            <person name="Sakai S."/>
            <person name="Song C."/>
            <person name="Tasumi E."/>
            <person name="Yamanaka Y."/>
            <person name="Yamaguchi T."/>
            <person name="Kamagata Y."/>
            <person name="Tamaki H."/>
            <person name="Takai K."/>
        </authorList>
    </citation>
    <scope>NUCLEOTIDE SEQUENCE [LARGE SCALE GENOMIC DNA]</scope>
    <source>
        <strain evidence="9 10">MK-D1</strain>
    </source>
</reference>
<protein>
    <recommendedName>
        <fullName evidence="4">tRNA pseudouridine synthase A</fullName>
        <ecNumber evidence="4">5.4.99.12</ecNumber>
    </recommendedName>
    <alternativeName>
        <fullName evidence="4">tRNA pseudouridine(38-40) synthase</fullName>
    </alternativeName>
    <alternativeName>
        <fullName evidence="4">tRNA pseudouridylate synthase I</fullName>
    </alternativeName>
    <alternativeName>
        <fullName evidence="4">tRNA-uridine isomerase I</fullName>
    </alternativeName>
</protein>
<dbReference type="GO" id="GO:0003723">
    <property type="term" value="F:RNA binding"/>
    <property type="evidence" value="ECO:0007669"/>
    <property type="project" value="InterPro"/>
</dbReference>
<dbReference type="EMBL" id="CP042905">
    <property type="protein sequence ID" value="QEE14226.1"/>
    <property type="molecule type" value="Genomic_DNA"/>
</dbReference>
<comment type="catalytic activity">
    <reaction evidence="4 7">
        <text>uridine(38/39/40) in tRNA = pseudouridine(38/39/40) in tRNA</text>
        <dbReference type="Rhea" id="RHEA:22376"/>
        <dbReference type="Rhea" id="RHEA-COMP:10085"/>
        <dbReference type="Rhea" id="RHEA-COMP:10087"/>
        <dbReference type="ChEBI" id="CHEBI:65314"/>
        <dbReference type="ChEBI" id="CHEBI:65315"/>
        <dbReference type="EC" id="5.4.99.12"/>
    </reaction>
</comment>
<feature type="active site" description="Nucleophile" evidence="4 5">
    <location>
        <position position="59"/>
    </location>
</feature>
<accession>A0A5B9D5G4</accession>
<comment type="caution">
    <text evidence="4">Lacks conserved residue(s) required for the propagation of feature annotation.</text>
</comment>
<feature type="domain" description="Pseudouridine synthase I TruA alpha/beta" evidence="8">
    <location>
        <begin position="133"/>
        <end position="244"/>
    </location>
</feature>
<evidence type="ECO:0000256" key="1">
    <source>
        <dbReference type="ARBA" id="ARBA00009375"/>
    </source>
</evidence>
<evidence type="ECO:0000313" key="10">
    <source>
        <dbReference type="Proteomes" id="UP000321408"/>
    </source>
</evidence>